<evidence type="ECO:0000313" key="6">
    <source>
        <dbReference type="EMBL" id="PZQ45533.1"/>
    </source>
</evidence>
<feature type="region of interest" description="Disordered" evidence="3">
    <location>
        <begin position="361"/>
        <end position="380"/>
    </location>
</feature>
<dbReference type="GO" id="GO:0005576">
    <property type="term" value="C:extracellular region"/>
    <property type="evidence" value="ECO:0007669"/>
    <property type="project" value="UniProtKB-SubCell"/>
</dbReference>
<gene>
    <name evidence="6" type="ORF">DI551_07125</name>
</gene>
<dbReference type="PANTHER" id="PTHR34216">
    <property type="match status" value="1"/>
</dbReference>
<comment type="subcellular location">
    <subcellularLocation>
        <location evidence="1">Secreted</location>
    </subcellularLocation>
</comment>
<dbReference type="AlphaFoldDB" id="A0A2W5PSW7"/>
<evidence type="ECO:0000256" key="2">
    <source>
        <dbReference type="ARBA" id="ARBA00022729"/>
    </source>
</evidence>
<dbReference type="EMBL" id="QFQB01000046">
    <property type="protein sequence ID" value="PZQ45533.1"/>
    <property type="molecule type" value="Genomic_DNA"/>
</dbReference>
<evidence type="ECO:0000259" key="5">
    <source>
        <dbReference type="PROSITE" id="PS51677"/>
    </source>
</evidence>
<dbReference type="InterPro" id="IPR002509">
    <property type="entry name" value="NODB_dom"/>
</dbReference>
<dbReference type="GO" id="GO:0005975">
    <property type="term" value="P:carbohydrate metabolic process"/>
    <property type="evidence" value="ECO:0007669"/>
    <property type="project" value="InterPro"/>
</dbReference>
<feature type="compositionally biased region" description="Basic and acidic residues" evidence="3">
    <location>
        <begin position="361"/>
        <end position="371"/>
    </location>
</feature>
<dbReference type="PROSITE" id="PS51677">
    <property type="entry name" value="NODB"/>
    <property type="match status" value="1"/>
</dbReference>
<keyword evidence="2 4" id="KW-0732">Signal</keyword>
<dbReference type="SUPFAM" id="SSF88713">
    <property type="entry name" value="Glycoside hydrolase/deacetylase"/>
    <property type="match status" value="1"/>
</dbReference>
<dbReference type="InterPro" id="IPR051398">
    <property type="entry name" value="Polysacch_Deacetylase"/>
</dbReference>
<name>A0A2W5PSW7_9BACT</name>
<evidence type="ECO:0000256" key="3">
    <source>
        <dbReference type="SAM" id="MobiDB-lite"/>
    </source>
</evidence>
<evidence type="ECO:0000256" key="4">
    <source>
        <dbReference type="SAM" id="SignalP"/>
    </source>
</evidence>
<dbReference type="InterPro" id="IPR011330">
    <property type="entry name" value="Glyco_hydro/deAcase_b/a-brl"/>
</dbReference>
<comment type="caution">
    <text evidence="6">The sequence shown here is derived from an EMBL/GenBank/DDBJ whole genome shotgun (WGS) entry which is preliminary data.</text>
</comment>
<sequence length="380" mass="41449">MFLRPIRLAALAFCAGLFMTAPAHALSMPADQSAAVIFAYFAVGNDDNPAGSLTTEQFTAQIDELTSGGYTVLPLADVIDAFNSGKPLPDRSVVLTFDGADKSVRDIALPLLEEHDLPFTVFIPADRVSAGAPPAMDWDDLRALKRSGHASFGIQSAAYSRLTGASDVEVKRQINSSIAAVRDELDVQPLFFAYPFGDYDDAYKNVIKSMGFKAAFGQQSGVASIKDDRYALPRFTLTETYGDIDRFIMAANALPLPVQDISPTDPHLHTLTPAIGFTVADDMSKYLKNLSCFSSSEEKPKLEILNSRVELRFSNPFDEDRPRINCTLPVPAVAGEDPRWRWFGVLYTVPQDLLQAAQSAKEKTSAQHDAADVSDSINIE</sequence>
<dbReference type="Proteomes" id="UP000249417">
    <property type="component" value="Unassembled WGS sequence"/>
</dbReference>
<dbReference type="Pfam" id="PF01522">
    <property type="entry name" value="Polysacc_deac_1"/>
    <property type="match status" value="1"/>
</dbReference>
<protein>
    <submittedName>
        <fullName evidence="6">Polysaccharide deacetylase</fullName>
    </submittedName>
</protein>
<feature type="chain" id="PRO_5015899555" evidence="4">
    <location>
        <begin position="26"/>
        <end position="380"/>
    </location>
</feature>
<proteinExistence type="predicted"/>
<dbReference type="CDD" id="cd10918">
    <property type="entry name" value="CE4_NodB_like_5s_6s"/>
    <property type="match status" value="1"/>
</dbReference>
<dbReference type="GO" id="GO:0016810">
    <property type="term" value="F:hydrolase activity, acting on carbon-nitrogen (but not peptide) bonds"/>
    <property type="evidence" value="ECO:0007669"/>
    <property type="project" value="InterPro"/>
</dbReference>
<dbReference type="Gene3D" id="3.20.20.370">
    <property type="entry name" value="Glycoside hydrolase/deacetylase"/>
    <property type="match status" value="1"/>
</dbReference>
<evidence type="ECO:0000256" key="1">
    <source>
        <dbReference type="ARBA" id="ARBA00004613"/>
    </source>
</evidence>
<feature type="signal peptide" evidence="4">
    <location>
        <begin position="1"/>
        <end position="25"/>
    </location>
</feature>
<dbReference type="PANTHER" id="PTHR34216:SF3">
    <property type="entry name" value="POLY-BETA-1,6-N-ACETYL-D-GLUCOSAMINE N-DEACETYLASE"/>
    <property type="match status" value="1"/>
</dbReference>
<reference evidence="6 7" key="1">
    <citation type="submission" date="2017-08" db="EMBL/GenBank/DDBJ databases">
        <title>Infants hospitalized years apart are colonized by the same room-sourced microbial strains.</title>
        <authorList>
            <person name="Brooks B."/>
            <person name="Olm M.R."/>
            <person name="Firek B.A."/>
            <person name="Baker R."/>
            <person name="Thomas B.C."/>
            <person name="Morowitz M.J."/>
            <person name="Banfield J.F."/>
        </authorList>
    </citation>
    <scope>NUCLEOTIDE SEQUENCE [LARGE SCALE GENOMIC DNA]</scope>
    <source>
        <strain evidence="6">S2_005_002_R2_29</strain>
    </source>
</reference>
<accession>A0A2W5PSW7</accession>
<organism evidence="6 7">
    <name type="scientific">Micavibrio aeruginosavorus</name>
    <dbReference type="NCBI Taxonomy" id="349221"/>
    <lineage>
        <taxon>Bacteria</taxon>
        <taxon>Pseudomonadati</taxon>
        <taxon>Bdellovibrionota</taxon>
        <taxon>Bdellovibrionia</taxon>
        <taxon>Bdellovibrionales</taxon>
        <taxon>Pseudobdellovibrionaceae</taxon>
        <taxon>Micavibrio</taxon>
    </lineage>
</organism>
<feature type="domain" description="NodB homology" evidence="5">
    <location>
        <begin position="91"/>
        <end position="380"/>
    </location>
</feature>
<evidence type="ECO:0000313" key="7">
    <source>
        <dbReference type="Proteomes" id="UP000249417"/>
    </source>
</evidence>